<sequence>MPESYGEGMAAIEASHPPEVMLKTVNVILRRVLGTPLGRPLSEFMVLEFTGRKSGRRFSIPVSAHRLDGDLYAVLEAQWKYNFRDGADAQVSHGGRTTTMHGVLLTDRDTVADVVHRLTSGYGAKKAQRMMGMKFPGGRVPSREEWAEAVDRLKIAAIKLTPKA</sequence>
<keyword evidence="2" id="KW-1185">Reference proteome</keyword>
<dbReference type="PIRSF" id="PIRSF021513">
    <property type="entry name" value="GrhN_RubW_prd"/>
    <property type="match status" value="1"/>
</dbReference>
<dbReference type="EMBL" id="JYNX01000019">
    <property type="protein sequence ID" value="KMO84212.1"/>
    <property type="molecule type" value="Genomic_DNA"/>
</dbReference>
<reference evidence="1 2" key="1">
    <citation type="journal article" date="2015" name="Genome Biol. Evol.">
        <title>Characterization of Three Mycobacterium spp. with Potential Use in Bioremediation by Genome Sequencing and Comparative Genomics.</title>
        <authorList>
            <person name="Das S."/>
            <person name="Pettersson B.M."/>
            <person name="Behra P.R."/>
            <person name="Ramesh M."/>
            <person name="Dasgupta S."/>
            <person name="Bhattacharya A."/>
            <person name="Kirsebom L.A."/>
        </authorList>
    </citation>
    <scope>NUCLEOTIDE SEQUENCE [LARGE SCALE GENOMIC DNA]</scope>
    <source>
        <strain evidence="1 2">DSM 44219</strain>
    </source>
</reference>
<accession>A0A0J6WR44</accession>
<gene>
    <name evidence="1" type="ORF">MCHUDSM44219_01018</name>
</gene>
<dbReference type="InterPro" id="IPR016791">
    <property type="entry name" value="Polyketide_synth_GrhN/RubW_prd"/>
</dbReference>
<dbReference type="PATRIC" id="fig|1800.3.peg.1023"/>
<dbReference type="Gene3D" id="2.30.110.10">
    <property type="entry name" value="Electron Transport, Fmn-binding Protein, Chain A"/>
    <property type="match status" value="1"/>
</dbReference>
<protein>
    <submittedName>
        <fullName evidence="1">Uncharacterized protein</fullName>
    </submittedName>
</protein>
<name>A0A0J6WR44_MYCCU</name>
<proteinExistence type="predicted"/>
<dbReference type="Proteomes" id="UP000036176">
    <property type="component" value="Unassembled WGS sequence"/>
</dbReference>
<dbReference type="AlphaFoldDB" id="A0A0J6WR44"/>
<comment type="caution">
    <text evidence="1">The sequence shown here is derived from an EMBL/GenBank/DDBJ whole genome shotgun (WGS) entry which is preliminary data.</text>
</comment>
<dbReference type="InterPro" id="IPR012349">
    <property type="entry name" value="Split_barrel_FMN-bd"/>
</dbReference>
<evidence type="ECO:0000313" key="2">
    <source>
        <dbReference type="Proteomes" id="UP000036176"/>
    </source>
</evidence>
<organism evidence="1 2">
    <name type="scientific">Mycolicibacterium chubuense</name>
    <name type="common">Mycobacterium chubuense</name>
    <dbReference type="NCBI Taxonomy" id="1800"/>
    <lineage>
        <taxon>Bacteria</taxon>
        <taxon>Bacillati</taxon>
        <taxon>Actinomycetota</taxon>
        <taxon>Actinomycetes</taxon>
        <taxon>Mycobacteriales</taxon>
        <taxon>Mycobacteriaceae</taxon>
        <taxon>Mycolicibacterium</taxon>
    </lineage>
</organism>
<evidence type="ECO:0000313" key="1">
    <source>
        <dbReference type="EMBL" id="KMO84212.1"/>
    </source>
</evidence>